<dbReference type="InterPro" id="IPR059000">
    <property type="entry name" value="ATPase_P-type_domA"/>
</dbReference>
<evidence type="ECO:0000259" key="9">
    <source>
        <dbReference type="SMART" id="SM00831"/>
    </source>
</evidence>
<dbReference type="AlphaFoldDB" id="A0A158Q2V8"/>
<dbReference type="PANTHER" id="PTHR43294:SF21">
    <property type="entry name" value="CATION TRANSPORTING ATPASE"/>
    <property type="match status" value="1"/>
</dbReference>
<dbReference type="GO" id="GO:0006883">
    <property type="term" value="P:intracellular sodium ion homeostasis"/>
    <property type="evidence" value="ECO:0007669"/>
    <property type="project" value="TreeGrafter"/>
</dbReference>
<dbReference type="InterPro" id="IPR036412">
    <property type="entry name" value="HAD-like_sf"/>
</dbReference>
<feature type="transmembrane region" description="Helical" evidence="8">
    <location>
        <begin position="310"/>
        <end position="338"/>
    </location>
</feature>
<dbReference type="GO" id="GO:0005391">
    <property type="term" value="F:P-type sodium:potassium-exchanging transporter activity"/>
    <property type="evidence" value="ECO:0007669"/>
    <property type="project" value="TreeGrafter"/>
</dbReference>
<proteinExistence type="predicted"/>
<reference evidence="10 12" key="2">
    <citation type="submission" date="2018-11" db="EMBL/GenBank/DDBJ databases">
        <authorList>
            <consortium name="Pathogen Informatics"/>
        </authorList>
    </citation>
    <scope>NUCLEOTIDE SEQUENCE [LARGE SCALE GENOMIC DNA]</scope>
</reference>
<feature type="transmembrane region" description="Helical" evidence="8">
    <location>
        <begin position="277"/>
        <end position="298"/>
    </location>
</feature>
<keyword evidence="6 8" id="KW-1133">Transmembrane helix</keyword>
<sequence length="1055" mass="118199">MNISECEWFNECFFQDINFDSEFFEHILTLEQLNDYSPLSRICAEDPLKSKGLTKEEAISRSITNGRNIISPVSRQDSLKKFFKQCLNTFRMFLLIAAVACFIIYGLDPKRTLELGLAVFLLIVYITLSIVSYWQENKAFKQVRGFQSMIPTTCVVIRSNERMQINAAQIVFGDVVCLSPGTRVPADLRLIYTNELKLDTSWVTGEVEPLEFHSKEVKKGVSVLDAQNIALNGCQCVHGNGIGIVIRTGNQSIMGKLTTTMSQDKGRPTKLDLDHRSFVRFINLLAIIMGVTTFLFGLTVNRFQHIIRTFVNGFLVIVVANVPQGLSITLGAALIIIARRLSKMNLYMKQLDVADTLGTITVLMCDKTGIFTSNDKTVTDLWFNLEFHKGNKLIFLFRFQCAYTMEKMRITGIFASEKWKEPYDVLPTSGAANDQLSILLTVMSVCNKAQIESIGSGSLAQWSQLSQRFLDPVKIKPTEENVGSGGGDFFTIHRGQMLDLRAALQYKHITGNPSESALLKFAESITSVQQIRKKYDILMEIPFTGQRRFQAVVARMKSDSVLEDEEKYNLLYIFVKGAPEELILQCSRIAVSGGDEAYDKFANEGHSCIAFAFSELDSVKCDNFDMKWETLHDFDLCFLGMAAKLEALRDNIAKSLFNIKSAGIKCFMVTGDHPATAATVAKQFGLIKTTENGVDKQSDLKNSVIHGEILSKLTPQEWDTILMQQSVVFARTTPEQKLVIVKECQRRGEVVAVTGDGIKDAPALKKADVGIAIDAIGSVFAKEASDMILIHSDIKTIEKGIEEGRLLYGNLKKTIAYTLAHLLPELYAILSIDLVTEIPPSIAMTYEPAERDIMKIKPRKATSKLVSNSLLVYSYLIAGNIIAVGCVLAYLSVFWRYDIPIRDLLFSNDNHWHPDALNLTTSNGLLFTASMQVTIYQQATAAWHITLVMSQVLHFWTCTTRRTSIFRHGFNNLNAIFAVAIEILLLIIFIYTPAIQQWLNVAHPPAFLWLFAPAVGIALFVYNEVMNSWISLNGVKGESSALSSKTWTHYRTIFF</sequence>
<evidence type="ECO:0000313" key="13">
    <source>
        <dbReference type="WBParaSite" id="DME_0000092801-mRNA-1"/>
    </source>
</evidence>
<keyword evidence="3 8" id="KW-0812">Transmembrane</keyword>
<dbReference type="Pfam" id="PF13246">
    <property type="entry name" value="Cation_ATPase"/>
    <property type="match status" value="1"/>
</dbReference>
<dbReference type="GO" id="GO:0005524">
    <property type="term" value="F:ATP binding"/>
    <property type="evidence" value="ECO:0007669"/>
    <property type="project" value="UniProtKB-KW"/>
</dbReference>
<dbReference type="SUPFAM" id="SSF81665">
    <property type="entry name" value="Calcium ATPase, transmembrane domain M"/>
    <property type="match status" value="1"/>
</dbReference>
<comment type="subcellular location">
    <subcellularLocation>
        <location evidence="1">Cell membrane</location>
        <topology evidence="1">Multi-pass membrane protein</topology>
    </subcellularLocation>
</comment>
<dbReference type="InterPro" id="IPR023299">
    <property type="entry name" value="ATPase_P-typ_cyto_dom_N"/>
</dbReference>
<keyword evidence="7 8" id="KW-0472">Membrane</keyword>
<feature type="domain" description="Cation-transporting P-type ATPase N-terminal" evidence="9">
    <location>
        <begin position="38"/>
        <end position="106"/>
    </location>
</feature>
<dbReference type="InterPro" id="IPR004014">
    <property type="entry name" value="ATPase_P-typ_cation-transptr_N"/>
</dbReference>
<dbReference type="GO" id="GO:0036376">
    <property type="term" value="P:sodium ion export across plasma membrane"/>
    <property type="evidence" value="ECO:0007669"/>
    <property type="project" value="TreeGrafter"/>
</dbReference>
<dbReference type="Gene3D" id="3.40.1110.10">
    <property type="entry name" value="Calcium-transporting ATPase, cytoplasmic domain N"/>
    <property type="match status" value="2"/>
</dbReference>
<dbReference type="Pfam" id="PF00690">
    <property type="entry name" value="Cation_ATPase_N"/>
    <property type="match status" value="1"/>
</dbReference>
<evidence type="ECO:0000256" key="7">
    <source>
        <dbReference type="ARBA" id="ARBA00023136"/>
    </source>
</evidence>
<dbReference type="PANTHER" id="PTHR43294">
    <property type="entry name" value="SODIUM/POTASSIUM-TRANSPORTING ATPASE SUBUNIT ALPHA"/>
    <property type="match status" value="1"/>
</dbReference>
<dbReference type="Proteomes" id="UP000274756">
    <property type="component" value="Unassembled WGS sequence"/>
</dbReference>
<dbReference type="GO" id="GO:1902600">
    <property type="term" value="P:proton transmembrane transport"/>
    <property type="evidence" value="ECO:0007669"/>
    <property type="project" value="TreeGrafter"/>
</dbReference>
<dbReference type="PRINTS" id="PR00119">
    <property type="entry name" value="CATATPASE"/>
</dbReference>
<evidence type="ECO:0000256" key="5">
    <source>
        <dbReference type="ARBA" id="ARBA00022840"/>
    </source>
</evidence>
<dbReference type="WBParaSite" id="DME_0000092801-mRNA-1">
    <property type="protein sequence ID" value="DME_0000092801-mRNA-1"/>
    <property type="gene ID" value="DME_0000092801"/>
</dbReference>
<keyword evidence="12" id="KW-1185">Reference proteome</keyword>
<dbReference type="GO" id="GO:1990573">
    <property type="term" value="P:potassium ion import across plasma membrane"/>
    <property type="evidence" value="ECO:0007669"/>
    <property type="project" value="TreeGrafter"/>
</dbReference>
<evidence type="ECO:0000256" key="1">
    <source>
        <dbReference type="ARBA" id="ARBA00004651"/>
    </source>
</evidence>
<dbReference type="PRINTS" id="PR00121">
    <property type="entry name" value="NAKATPASE"/>
</dbReference>
<evidence type="ECO:0000256" key="6">
    <source>
        <dbReference type="ARBA" id="ARBA00022989"/>
    </source>
</evidence>
<dbReference type="NCBIfam" id="TIGR01494">
    <property type="entry name" value="ATPase_P-type"/>
    <property type="match status" value="2"/>
</dbReference>
<dbReference type="EMBL" id="UYYG01001152">
    <property type="protein sequence ID" value="VDN55315.1"/>
    <property type="molecule type" value="Genomic_DNA"/>
</dbReference>
<evidence type="ECO:0000256" key="4">
    <source>
        <dbReference type="ARBA" id="ARBA00022741"/>
    </source>
</evidence>
<evidence type="ECO:0000256" key="3">
    <source>
        <dbReference type="ARBA" id="ARBA00022692"/>
    </source>
</evidence>
<feature type="transmembrane region" description="Helical" evidence="8">
    <location>
        <begin position="941"/>
        <end position="958"/>
    </location>
</feature>
<feature type="transmembrane region" description="Helical" evidence="8">
    <location>
        <begin position="870"/>
        <end position="895"/>
    </location>
</feature>
<dbReference type="GO" id="GO:0030007">
    <property type="term" value="P:intracellular potassium ion homeostasis"/>
    <property type="evidence" value="ECO:0007669"/>
    <property type="project" value="TreeGrafter"/>
</dbReference>
<dbReference type="InterPro" id="IPR050510">
    <property type="entry name" value="Cation_transp_ATPase_P-type"/>
</dbReference>
<dbReference type="Pfam" id="PF00122">
    <property type="entry name" value="E1-E2_ATPase"/>
    <property type="match status" value="1"/>
</dbReference>
<dbReference type="InterPro" id="IPR001757">
    <property type="entry name" value="P_typ_ATPase"/>
</dbReference>
<dbReference type="GO" id="GO:0005886">
    <property type="term" value="C:plasma membrane"/>
    <property type="evidence" value="ECO:0007669"/>
    <property type="project" value="UniProtKB-SubCell"/>
</dbReference>
<dbReference type="GO" id="GO:0016887">
    <property type="term" value="F:ATP hydrolysis activity"/>
    <property type="evidence" value="ECO:0007669"/>
    <property type="project" value="InterPro"/>
</dbReference>
<evidence type="ECO:0000313" key="11">
    <source>
        <dbReference type="Proteomes" id="UP000038040"/>
    </source>
</evidence>
<feature type="transmembrane region" description="Helical" evidence="8">
    <location>
        <begin position="89"/>
        <end position="107"/>
    </location>
</feature>
<dbReference type="Pfam" id="PF00689">
    <property type="entry name" value="Cation_ATPase_C"/>
    <property type="match status" value="1"/>
</dbReference>
<dbReference type="SUPFAM" id="SSF56784">
    <property type="entry name" value="HAD-like"/>
    <property type="match status" value="1"/>
</dbReference>
<dbReference type="Gene3D" id="3.40.50.1000">
    <property type="entry name" value="HAD superfamily/HAD-like"/>
    <property type="match status" value="2"/>
</dbReference>
<evidence type="ECO:0000313" key="10">
    <source>
        <dbReference type="EMBL" id="VDN55315.1"/>
    </source>
</evidence>
<dbReference type="STRING" id="318479.A0A158Q2V8"/>
<dbReference type="SUPFAM" id="SSF81653">
    <property type="entry name" value="Calcium ATPase, transduction domain A"/>
    <property type="match status" value="1"/>
</dbReference>
<dbReference type="OrthoDB" id="3352408at2759"/>
<dbReference type="InterPro" id="IPR023214">
    <property type="entry name" value="HAD_sf"/>
</dbReference>
<dbReference type="SMART" id="SM00831">
    <property type="entry name" value="Cation_ATPase_N"/>
    <property type="match status" value="1"/>
</dbReference>
<keyword evidence="4" id="KW-0547">Nucleotide-binding</keyword>
<dbReference type="InterPro" id="IPR006068">
    <property type="entry name" value="ATPase_P-typ_cation-transptr_C"/>
</dbReference>
<keyword evidence="5" id="KW-0067">ATP-binding</keyword>
<feature type="transmembrane region" description="Helical" evidence="8">
    <location>
        <begin position="1006"/>
        <end position="1022"/>
    </location>
</feature>
<dbReference type="InterPro" id="IPR008250">
    <property type="entry name" value="ATPase_P-typ_transduc_dom_A_sf"/>
</dbReference>
<gene>
    <name evidence="10" type="ORF">DME_LOCUS5288</name>
</gene>
<feature type="transmembrane region" description="Helical" evidence="8">
    <location>
        <begin position="970"/>
        <end position="994"/>
    </location>
</feature>
<evidence type="ECO:0000256" key="2">
    <source>
        <dbReference type="ARBA" id="ARBA00022475"/>
    </source>
</evidence>
<dbReference type="Gene3D" id="1.20.1110.10">
    <property type="entry name" value="Calcium-transporting ATPase, transmembrane domain"/>
    <property type="match status" value="2"/>
</dbReference>
<dbReference type="Proteomes" id="UP000038040">
    <property type="component" value="Unplaced"/>
</dbReference>
<dbReference type="SUPFAM" id="SSF81660">
    <property type="entry name" value="Metal cation-transporting ATPase, ATP-binding domain N"/>
    <property type="match status" value="1"/>
</dbReference>
<keyword evidence="2" id="KW-1003">Cell membrane</keyword>
<organism evidence="11 13">
    <name type="scientific">Dracunculus medinensis</name>
    <name type="common">Guinea worm</name>
    <dbReference type="NCBI Taxonomy" id="318479"/>
    <lineage>
        <taxon>Eukaryota</taxon>
        <taxon>Metazoa</taxon>
        <taxon>Ecdysozoa</taxon>
        <taxon>Nematoda</taxon>
        <taxon>Chromadorea</taxon>
        <taxon>Rhabditida</taxon>
        <taxon>Spirurina</taxon>
        <taxon>Dracunculoidea</taxon>
        <taxon>Dracunculidae</taxon>
        <taxon>Dracunculus</taxon>
    </lineage>
</organism>
<evidence type="ECO:0000256" key="8">
    <source>
        <dbReference type="SAM" id="Phobius"/>
    </source>
</evidence>
<dbReference type="InterPro" id="IPR023298">
    <property type="entry name" value="ATPase_P-typ_TM_dom_sf"/>
</dbReference>
<feature type="transmembrane region" description="Helical" evidence="8">
    <location>
        <begin position="113"/>
        <end position="134"/>
    </location>
</feature>
<accession>A0A158Q2V8</accession>
<evidence type="ECO:0000313" key="12">
    <source>
        <dbReference type="Proteomes" id="UP000274756"/>
    </source>
</evidence>
<name>A0A158Q2V8_DRAME</name>
<reference evidence="13" key="1">
    <citation type="submission" date="2016-04" db="UniProtKB">
        <authorList>
            <consortium name="WormBaseParasite"/>
        </authorList>
    </citation>
    <scope>IDENTIFICATION</scope>
</reference>
<dbReference type="Gene3D" id="2.70.150.10">
    <property type="entry name" value="Calcium-transporting ATPase, cytoplasmic transduction domain A"/>
    <property type="match status" value="1"/>
</dbReference>
<protein>
    <submittedName>
        <fullName evidence="13">Cation_ATPase_N domain-containing protein</fullName>
    </submittedName>
</protein>